<dbReference type="GO" id="GO:0030682">
    <property type="term" value="P:symbiont-mediated perturbation of host defenses"/>
    <property type="evidence" value="ECO:0007669"/>
    <property type="project" value="InterPro"/>
</dbReference>
<reference evidence="1" key="1">
    <citation type="journal article" date="2017" name="Front. Cell. Infect. Microbiol.">
        <title>The Distinct Transcriptional Response of the Midgut of Amblyomma sculptum and Amblyomma aureolatum Ticks to Rickettsia rickettsii Correlates to Their Differences in Susceptibility to Infection.</title>
        <authorList>
            <person name="Martins L.A."/>
            <person name="Galletti M.F.B.M."/>
            <person name="Ribeiro J.M."/>
            <person name="Fujita A."/>
            <person name="Costa F.B."/>
            <person name="Labruna M.B."/>
            <person name="Daffre S."/>
            <person name="Fogaca A.C."/>
        </authorList>
    </citation>
    <scope>NUCLEOTIDE SEQUENCE</scope>
</reference>
<evidence type="ECO:0000313" key="1">
    <source>
        <dbReference type="EMBL" id="JAT92618.1"/>
    </source>
</evidence>
<dbReference type="GO" id="GO:0043176">
    <property type="term" value="F:amine binding"/>
    <property type="evidence" value="ECO:0007669"/>
    <property type="project" value="InterPro"/>
</dbReference>
<feature type="non-terminal residue" evidence="1">
    <location>
        <position position="1"/>
    </location>
</feature>
<organism evidence="1">
    <name type="scientific">Amblyomma aureolatum</name>
    <dbReference type="NCBI Taxonomy" id="187763"/>
    <lineage>
        <taxon>Eukaryota</taxon>
        <taxon>Metazoa</taxon>
        <taxon>Ecdysozoa</taxon>
        <taxon>Arthropoda</taxon>
        <taxon>Chelicerata</taxon>
        <taxon>Arachnida</taxon>
        <taxon>Acari</taxon>
        <taxon>Parasitiformes</taxon>
        <taxon>Ixodida</taxon>
        <taxon>Ixodoidea</taxon>
        <taxon>Ixodidae</taxon>
        <taxon>Amblyomminae</taxon>
        <taxon>Amblyomma</taxon>
    </lineage>
</organism>
<dbReference type="AlphaFoldDB" id="A0A1E1X070"/>
<proteinExistence type="evidence at transcript level"/>
<name>A0A1E1X070_9ACAR</name>
<dbReference type="InterPro" id="IPR002970">
    <property type="entry name" value="Tick_his-bd"/>
</dbReference>
<dbReference type="EMBL" id="GFAC01006570">
    <property type="protein sequence ID" value="JAT92618.1"/>
    <property type="molecule type" value="mRNA"/>
</dbReference>
<dbReference type="Pfam" id="PF02098">
    <property type="entry name" value="His_binding"/>
    <property type="match status" value="1"/>
</dbReference>
<accession>A0A1E1X070</accession>
<sequence length="167" mass="19706">KAEQTTYDFTKFLKSNNELWVVNTTEPGDDICKRDFVSAVDKNNVSLQRYFQKDGATKQESLEGILTHWDEEEALDYYDTMEIYNISGHLVRYEIVDFLDRSSKCAVVKVMKALILNHKTDIWREVRVNNDTMQFPLPSECTNYFEEAVKITHKTWRQPYQSSCREQ</sequence>
<protein>
    <submittedName>
        <fullName evidence="1">Putative lipocalin-3 1 lipocalin</fullName>
    </submittedName>
</protein>